<organism evidence="2 3">
    <name type="scientific">Roseateles terrae</name>
    <dbReference type="NCBI Taxonomy" id="431060"/>
    <lineage>
        <taxon>Bacteria</taxon>
        <taxon>Pseudomonadati</taxon>
        <taxon>Pseudomonadota</taxon>
        <taxon>Betaproteobacteria</taxon>
        <taxon>Burkholderiales</taxon>
        <taxon>Sphaerotilaceae</taxon>
        <taxon>Roseateles</taxon>
    </lineage>
</organism>
<evidence type="ECO:0000313" key="3">
    <source>
        <dbReference type="Proteomes" id="UP000574369"/>
    </source>
</evidence>
<dbReference type="Proteomes" id="UP000574369">
    <property type="component" value="Unassembled WGS sequence"/>
</dbReference>
<sequence>MELTVQQLTQDFCVAPQITPDVMSALAQAGFKSVINNRPDFEGGPDQPTSAQMQAAAEAAGLAYRFLPVQGGYQSPEEIQAMRQLIDELPSPVLAFCRSGARAAKLFAAATQL</sequence>
<accession>A0ABR6GLS2</accession>
<dbReference type="Gene3D" id="3.90.190.10">
    <property type="entry name" value="Protein tyrosine phosphatase superfamily"/>
    <property type="match status" value="1"/>
</dbReference>
<dbReference type="Pfam" id="PF04273">
    <property type="entry name" value="BLH_phosphatase"/>
    <property type="match status" value="1"/>
</dbReference>
<gene>
    <name evidence="2" type="ORF">FHS28_000026</name>
</gene>
<feature type="domain" description="Beta-lactamase hydrolase-like protein phosphatase-like" evidence="1">
    <location>
        <begin position="6"/>
        <end position="109"/>
    </location>
</feature>
<dbReference type="SUPFAM" id="SSF52799">
    <property type="entry name" value="(Phosphotyrosine protein) phosphatases II"/>
    <property type="match status" value="1"/>
</dbReference>
<name>A0ABR6GLS2_9BURK</name>
<dbReference type="EMBL" id="JACHXO010000001">
    <property type="protein sequence ID" value="MBB3192661.1"/>
    <property type="molecule type" value="Genomic_DNA"/>
</dbReference>
<comment type="caution">
    <text evidence="2">The sequence shown here is derived from an EMBL/GenBank/DDBJ whole genome shotgun (WGS) entry which is preliminary data.</text>
</comment>
<proteinExistence type="predicted"/>
<dbReference type="InterPro" id="IPR029021">
    <property type="entry name" value="Prot-tyrosine_phosphatase-like"/>
</dbReference>
<evidence type="ECO:0000313" key="2">
    <source>
        <dbReference type="EMBL" id="MBB3192661.1"/>
    </source>
</evidence>
<evidence type="ECO:0000259" key="1">
    <source>
        <dbReference type="Pfam" id="PF04273"/>
    </source>
</evidence>
<reference evidence="2 3" key="1">
    <citation type="submission" date="2020-08" db="EMBL/GenBank/DDBJ databases">
        <title>Genomic Encyclopedia of Type Strains, Phase III (KMG-III): the genomes of soil and plant-associated and newly described type strains.</title>
        <authorList>
            <person name="Whitman W."/>
        </authorList>
    </citation>
    <scope>NUCLEOTIDE SEQUENCE [LARGE SCALE GENOMIC DNA]</scope>
    <source>
        <strain evidence="2 3">CECT 7247</strain>
    </source>
</reference>
<dbReference type="NCBIfam" id="TIGR01244">
    <property type="entry name" value="TIGR01244 family sulfur transferase"/>
    <property type="match status" value="1"/>
</dbReference>
<protein>
    <submittedName>
        <fullName evidence="2">Uncharacterized protein (TIGR01244 family)</fullName>
    </submittedName>
</protein>
<keyword evidence="3" id="KW-1185">Reference proteome</keyword>
<dbReference type="RefSeq" id="WP_088449636.1">
    <property type="nucleotide sequence ID" value="NZ_JACHXO010000001.1"/>
</dbReference>
<dbReference type="InterPro" id="IPR005939">
    <property type="entry name" value="BLH_phosphatase-like"/>
</dbReference>